<sequence>MALQTSGLLFVVLLSCTAGIQLDGNGYTGVLFAINPSIPEDPALLQQIKNMIQDASVVLHGAVEDRFYFKEVTILVPANWTKGNYSRAKTETYEKANVIIDEPNKSYGDEPYTLQYGQCGDQGQYIHLTPDFLLDDHFIKVYGKRGKVFVHEWGHLRWGLYDEYSEEQPFYRSSDGKGTLEATRCSKGIKGRFCVMSGNTCSPCKNDPTTGLPTSDCTFLPSQDTSVKESIMSFQSLDHVTKFCSDETHNAEAPNRQNQMCGNRAALDVILKSSVDAGTPQLSTPISKQNTTIKFVQRKRRVVCLTLDVSGSMMGPRLALLRQAASLFLRTTVEDTAVVGIVQFSSSPSILKTLTVIDDGIFHKSADSIDSNALIDAFASLATSDGNLTQQTIQLESAGKRTTDWFNGTFSVDRTVGKDTVITIVYEASMPKVHITSPSGESFNHSHFNHDTQIRTLSLKVQGTAKTGEWHYSLFNQGPSAQSMAITVTSRAASAEVPPITVRAHMNQKSADGSKAMVVYAAVTQKGLPVILANVTATLESDTGHKEELLLLDNGAGADAFRHDGIYSRYFTRMKSGRYSLKVRVQNQGSAMLSAHKHSGALYIPGYVENGNVVLNPPKPPVSQQPVEVGSFTRTATGESFVVELPPGSTGPPAFPPSKITDLRATLEGENITITWTAPGESYDQGTASRYHIGWSEDLALLRSNFNDSHLVDPWELKPQEVGSTEQYSFLPHNLSMTNGTTIFVAVLAENANSLRSDISNIEPVVKFVPAPPPPVEEESTNVVAIAVGVSVAVLVIASAVGGFIYWKKR</sequence>
<evidence type="ECO:0000313" key="4">
    <source>
        <dbReference type="EMBL" id="KAL2089533.1"/>
    </source>
</evidence>
<reference evidence="4 5" key="1">
    <citation type="submission" date="2024-09" db="EMBL/GenBank/DDBJ databases">
        <title>A chromosome-level genome assembly of Gray's grenadier anchovy, Coilia grayii.</title>
        <authorList>
            <person name="Fu Z."/>
        </authorList>
    </citation>
    <scope>NUCLEOTIDE SEQUENCE [LARGE SCALE GENOMIC DNA]</scope>
    <source>
        <strain evidence="4">G4</strain>
        <tissue evidence="4">Muscle</tissue>
    </source>
</reference>
<dbReference type="CDD" id="cd00198">
    <property type="entry name" value="vWFA"/>
    <property type="match status" value="1"/>
</dbReference>
<dbReference type="InterPro" id="IPR013642">
    <property type="entry name" value="CLCA_N"/>
</dbReference>
<dbReference type="Gene3D" id="3.40.50.410">
    <property type="entry name" value="von Willebrand factor, type A domain"/>
    <property type="match status" value="1"/>
</dbReference>
<dbReference type="SUPFAM" id="SSF53300">
    <property type="entry name" value="vWA-like"/>
    <property type="match status" value="1"/>
</dbReference>
<feature type="chain" id="PRO_5044816855" description="Calcium-activated chloride channel N-terminal domain-containing protein" evidence="2">
    <location>
        <begin position="20"/>
        <end position="810"/>
    </location>
</feature>
<keyword evidence="2" id="KW-0732">Signal</keyword>
<evidence type="ECO:0000313" key="5">
    <source>
        <dbReference type="Proteomes" id="UP001591681"/>
    </source>
</evidence>
<dbReference type="InterPro" id="IPR036465">
    <property type="entry name" value="vWFA_dom_sf"/>
</dbReference>
<dbReference type="PANTHER" id="PTHR10579">
    <property type="entry name" value="CALCIUM-ACTIVATED CHLORIDE CHANNEL REGULATOR"/>
    <property type="match status" value="1"/>
</dbReference>
<name>A0ABD1JRN3_9TELE</name>
<keyword evidence="1" id="KW-0812">Transmembrane</keyword>
<dbReference type="EMBL" id="JBHFQA010000012">
    <property type="protein sequence ID" value="KAL2089533.1"/>
    <property type="molecule type" value="Genomic_DNA"/>
</dbReference>
<comment type="caution">
    <text evidence="4">The sequence shown here is derived from an EMBL/GenBank/DDBJ whole genome shotgun (WGS) entry which is preliminary data.</text>
</comment>
<accession>A0ABD1JRN3</accession>
<feature type="signal peptide" evidence="2">
    <location>
        <begin position="1"/>
        <end position="19"/>
    </location>
</feature>
<organism evidence="4 5">
    <name type="scientific">Coilia grayii</name>
    <name type="common">Gray's grenadier anchovy</name>
    <dbReference type="NCBI Taxonomy" id="363190"/>
    <lineage>
        <taxon>Eukaryota</taxon>
        <taxon>Metazoa</taxon>
        <taxon>Chordata</taxon>
        <taxon>Craniata</taxon>
        <taxon>Vertebrata</taxon>
        <taxon>Euteleostomi</taxon>
        <taxon>Actinopterygii</taxon>
        <taxon>Neopterygii</taxon>
        <taxon>Teleostei</taxon>
        <taxon>Clupei</taxon>
        <taxon>Clupeiformes</taxon>
        <taxon>Clupeoidei</taxon>
        <taxon>Engraulidae</taxon>
        <taxon>Coilinae</taxon>
        <taxon>Coilia</taxon>
    </lineage>
</organism>
<dbReference type="InterPro" id="IPR051266">
    <property type="entry name" value="CLCR"/>
</dbReference>
<evidence type="ECO:0000259" key="3">
    <source>
        <dbReference type="Pfam" id="PF08434"/>
    </source>
</evidence>
<feature type="transmembrane region" description="Helical" evidence="1">
    <location>
        <begin position="783"/>
        <end position="807"/>
    </location>
</feature>
<evidence type="ECO:0000256" key="1">
    <source>
        <dbReference type="SAM" id="Phobius"/>
    </source>
</evidence>
<keyword evidence="5" id="KW-1185">Reference proteome</keyword>
<evidence type="ECO:0000256" key="2">
    <source>
        <dbReference type="SAM" id="SignalP"/>
    </source>
</evidence>
<keyword evidence="1" id="KW-1133">Transmembrane helix</keyword>
<dbReference type="AlphaFoldDB" id="A0ABD1JRN3"/>
<gene>
    <name evidence="4" type="ORF">ACEWY4_014221</name>
</gene>
<keyword evidence="1" id="KW-0472">Membrane</keyword>
<protein>
    <recommendedName>
        <fullName evidence="3">Calcium-activated chloride channel N-terminal domain-containing protein</fullName>
    </recommendedName>
</protein>
<proteinExistence type="predicted"/>
<dbReference type="Proteomes" id="UP001591681">
    <property type="component" value="Unassembled WGS sequence"/>
</dbReference>
<feature type="domain" description="Calcium-activated chloride channel N-terminal" evidence="3">
    <location>
        <begin position="20"/>
        <end position="274"/>
    </location>
</feature>
<dbReference type="PANTHER" id="PTHR10579:SF172">
    <property type="entry name" value="CALCIUM-ACTIVATED CHLORIDE CHANNEL REGULATOR 4 PRECURSOR-RELATED"/>
    <property type="match status" value="1"/>
</dbReference>
<dbReference type="Pfam" id="PF08434">
    <property type="entry name" value="CLCA"/>
    <property type="match status" value="1"/>
</dbReference>